<dbReference type="Proteomes" id="UP001164250">
    <property type="component" value="Chromosome 5"/>
</dbReference>
<protein>
    <submittedName>
        <fullName evidence="1">Uncharacterized protein</fullName>
    </submittedName>
</protein>
<name>A0ACC1BC83_9ROSI</name>
<proteinExistence type="predicted"/>
<organism evidence="1 2">
    <name type="scientific">Pistacia atlantica</name>
    <dbReference type="NCBI Taxonomy" id="434234"/>
    <lineage>
        <taxon>Eukaryota</taxon>
        <taxon>Viridiplantae</taxon>
        <taxon>Streptophyta</taxon>
        <taxon>Embryophyta</taxon>
        <taxon>Tracheophyta</taxon>
        <taxon>Spermatophyta</taxon>
        <taxon>Magnoliopsida</taxon>
        <taxon>eudicotyledons</taxon>
        <taxon>Gunneridae</taxon>
        <taxon>Pentapetalae</taxon>
        <taxon>rosids</taxon>
        <taxon>malvids</taxon>
        <taxon>Sapindales</taxon>
        <taxon>Anacardiaceae</taxon>
        <taxon>Pistacia</taxon>
    </lineage>
</organism>
<comment type="caution">
    <text evidence="1">The sequence shown here is derived from an EMBL/GenBank/DDBJ whole genome shotgun (WGS) entry which is preliminary data.</text>
</comment>
<gene>
    <name evidence="1" type="ORF">Patl1_27814</name>
</gene>
<reference evidence="2" key="1">
    <citation type="journal article" date="2023" name="G3 (Bethesda)">
        <title>Genome assembly and association tests identify interacting loci associated with vigor, precocity, and sex in interspecific pistachio rootstocks.</title>
        <authorList>
            <person name="Palmer W."/>
            <person name="Jacygrad E."/>
            <person name="Sagayaradj S."/>
            <person name="Cavanaugh K."/>
            <person name="Han R."/>
            <person name="Bertier L."/>
            <person name="Beede B."/>
            <person name="Kafkas S."/>
            <person name="Golino D."/>
            <person name="Preece J."/>
            <person name="Michelmore R."/>
        </authorList>
    </citation>
    <scope>NUCLEOTIDE SEQUENCE [LARGE SCALE GENOMIC DNA]</scope>
</reference>
<evidence type="ECO:0000313" key="2">
    <source>
        <dbReference type="Proteomes" id="UP001164250"/>
    </source>
</evidence>
<accession>A0ACC1BC83</accession>
<keyword evidence="2" id="KW-1185">Reference proteome</keyword>
<dbReference type="EMBL" id="CM047901">
    <property type="protein sequence ID" value="KAJ0096530.1"/>
    <property type="molecule type" value="Genomic_DNA"/>
</dbReference>
<sequence length="467" mass="51719">MVVVLLLVLLSAKSVATRQKLNISLGSSLTPTGNSSWLSPSGLYGFGFHQQRDGFAVGIFIARIAQKTVVWTANRNNPPVPADVTLTLTRAGRFILQSREGQETSIVRVSKPAARASILDSGNFILYNSDEKIIWQSFVHPTDTLLPGQRLLARQQMYPTVNPDGGKHAYWLSHTAGRDDNVSLNLAVDGHLYLLNSTDFNIKNLTPGGYSTEETIYLMKIDIDGIFRLYSYKLNQNNNRSIVWASSDDKCSPKGLCGPNEYCVQNDQEIRCQCLPGYASIKEGSQASGCQNIFSPESCNSTDGNIKYNIETVANISWEDSEYSNLKSQSKDECEQACLKDCSCEAAMFKDGKFVGVLVYRNQVCKYNSICTNGKIPLEEDVGPKSFTYSELLEATNNFNEEAGQLGEVVRDEDVDKLQLERTVKVGLWCIQYEPSLRPSMKKVLLMLVDIVDIPLPPNPTSSLSAI</sequence>
<evidence type="ECO:0000313" key="1">
    <source>
        <dbReference type="EMBL" id="KAJ0096530.1"/>
    </source>
</evidence>